<keyword evidence="1" id="KW-0472">Membrane</keyword>
<dbReference type="Pfam" id="PF09991">
    <property type="entry name" value="DUF2232"/>
    <property type="match status" value="1"/>
</dbReference>
<evidence type="ECO:0000313" key="3">
    <source>
        <dbReference type="Proteomes" id="UP000035036"/>
    </source>
</evidence>
<keyword evidence="1" id="KW-1133">Transmembrane helix</keyword>
<feature type="transmembrane region" description="Helical" evidence="1">
    <location>
        <begin position="47"/>
        <end position="67"/>
    </location>
</feature>
<name>A0A0B5FRF3_9BACT</name>
<dbReference type="STRING" id="483547.GSUB_05615"/>
<dbReference type="PANTHER" id="PTHR41324">
    <property type="entry name" value="MEMBRANE PROTEIN-RELATED"/>
    <property type="match status" value="1"/>
</dbReference>
<dbReference type="EMBL" id="CP010311">
    <property type="protein sequence ID" value="AJF06146.1"/>
    <property type="molecule type" value="Genomic_DNA"/>
</dbReference>
<proteinExistence type="predicted"/>
<dbReference type="HOGENOM" id="CLU_068641_1_0_7"/>
<dbReference type="RefSeq" id="WP_040199657.1">
    <property type="nucleotide sequence ID" value="NZ_CP010311.1"/>
</dbReference>
<keyword evidence="1" id="KW-0812">Transmembrane</keyword>
<sequence length="309" mass="33877">MRDWILFALGGAVVTALLYWGAQNIVPLALFLNLFTPMPAAYTHMRFGTLPGGLAVLGACVILAVFFPATMAGGYLLQFGILSFVIPLLLRRGIAWDRTVLLNVCAVMLVAGVLLVGFSVTQEVSPAQVIRQQADLAVAQALEFYDQGQFPAQDRDQFASTLGDMADIFVRIFPALGAVIVAGLSLLTVLLLNSFSGGRYRVPGPEFAAWRSPEFLIWGVIAAGFSMLIDQPLLRTVAMNLLILLLPIYFVQGMAVVNHFLKRRAVSPIIRSLIYFLIFIFNPLPLVVTGVGVFDLWIDFRKPKIKKTS</sequence>
<feature type="transmembrane region" description="Helical" evidence="1">
    <location>
        <begin position="213"/>
        <end position="229"/>
    </location>
</feature>
<organism evidence="2 3">
    <name type="scientific">Geoalkalibacter subterraneus</name>
    <dbReference type="NCBI Taxonomy" id="483547"/>
    <lineage>
        <taxon>Bacteria</taxon>
        <taxon>Pseudomonadati</taxon>
        <taxon>Thermodesulfobacteriota</taxon>
        <taxon>Desulfuromonadia</taxon>
        <taxon>Desulfuromonadales</taxon>
        <taxon>Geoalkalibacteraceae</taxon>
        <taxon>Geoalkalibacter</taxon>
    </lineage>
</organism>
<feature type="transmembrane region" description="Helical" evidence="1">
    <location>
        <begin position="168"/>
        <end position="192"/>
    </location>
</feature>
<feature type="transmembrane region" description="Helical" evidence="1">
    <location>
        <begin position="102"/>
        <end position="120"/>
    </location>
</feature>
<feature type="transmembrane region" description="Helical" evidence="1">
    <location>
        <begin position="273"/>
        <end position="298"/>
    </location>
</feature>
<accession>A0A0B5FRF3</accession>
<feature type="transmembrane region" description="Helical" evidence="1">
    <location>
        <begin position="6"/>
        <end position="35"/>
    </location>
</feature>
<dbReference type="KEGG" id="gsb:GSUB_05615"/>
<evidence type="ECO:0000313" key="2">
    <source>
        <dbReference type="EMBL" id="AJF06146.1"/>
    </source>
</evidence>
<reference evidence="2 3" key="1">
    <citation type="journal article" date="2015" name="Genome Announc.">
        <title>Genomes of Geoalkalibacter ferrihydriticus Z-0531T and Geoalkalibacter subterraneus Red1T, Two Haloalkaliphilic Metal-Reducing Deltaproteobacteria.</title>
        <authorList>
            <person name="Badalamenti J.P."/>
            <person name="Krajmalnik-Brown R."/>
            <person name="Torres C.I."/>
            <person name="Bond D.R."/>
        </authorList>
    </citation>
    <scope>NUCLEOTIDE SEQUENCE [LARGE SCALE GENOMIC DNA]</scope>
    <source>
        <strain evidence="2 3">Red1</strain>
    </source>
</reference>
<dbReference type="OrthoDB" id="12714at2"/>
<dbReference type="Proteomes" id="UP000035036">
    <property type="component" value="Chromosome"/>
</dbReference>
<dbReference type="AlphaFoldDB" id="A0A0B5FRF3"/>
<protein>
    <recommendedName>
        <fullName evidence="4">DUF2232 domain-containing protein</fullName>
    </recommendedName>
</protein>
<evidence type="ECO:0008006" key="4">
    <source>
        <dbReference type="Google" id="ProtNLM"/>
    </source>
</evidence>
<keyword evidence="3" id="KW-1185">Reference proteome</keyword>
<dbReference type="PANTHER" id="PTHR41324:SF1">
    <property type="entry name" value="DUF2232 DOMAIN-CONTAINING PROTEIN"/>
    <property type="match status" value="1"/>
</dbReference>
<feature type="transmembrane region" description="Helical" evidence="1">
    <location>
        <begin position="241"/>
        <end position="261"/>
    </location>
</feature>
<dbReference type="InterPro" id="IPR018710">
    <property type="entry name" value="DUF2232"/>
</dbReference>
<gene>
    <name evidence="2" type="ORF">GSUB_05615</name>
</gene>
<feature type="transmembrane region" description="Helical" evidence="1">
    <location>
        <begin position="73"/>
        <end position="90"/>
    </location>
</feature>
<evidence type="ECO:0000256" key="1">
    <source>
        <dbReference type="SAM" id="Phobius"/>
    </source>
</evidence>